<accession>A0AC58TWZ8</accession>
<name>A0AC58TWZ8_TOBAC</name>
<protein>
    <submittedName>
        <fullName evidence="2">Uncharacterized protein LOC107768808</fullName>
    </submittedName>
</protein>
<dbReference type="Proteomes" id="UP000790787">
    <property type="component" value="Chromosome 23"/>
</dbReference>
<organism evidence="1 2">
    <name type="scientific">Nicotiana tabacum</name>
    <name type="common">Common tobacco</name>
    <dbReference type="NCBI Taxonomy" id="4097"/>
    <lineage>
        <taxon>Eukaryota</taxon>
        <taxon>Viridiplantae</taxon>
        <taxon>Streptophyta</taxon>
        <taxon>Embryophyta</taxon>
        <taxon>Tracheophyta</taxon>
        <taxon>Spermatophyta</taxon>
        <taxon>Magnoliopsida</taxon>
        <taxon>eudicotyledons</taxon>
        <taxon>Gunneridae</taxon>
        <taxon>Pentapetalae</taxon>
        <taxon>asterids</taxon>
        <taxon>lamiids</taxon>
        <taxon>Solanales</taxon>
        <taxon>Solanaceae</taxon>
        <taxon>Nicotianoideae</taxon>
        <taxon>Nicotianeae</taxon>
        <taxon>Nicotiana</taxon>
    </lineage>
</organism>
<reference evidence="1" key="1">
    <citation type="journal article" date="2014" name="Nat. Commun.">
        <title>The tobacco genome sequence and its comparison with those of tomato and potato.</title>
        <authorList>
            <person name="Sierro N."/>
            <person name="Battey J.N."/>
            <person name="Ouadi S."/>
            <person name="Bakaher N."/>
            <person name="Bovet L."/>
            <person name="Willig A."/>
            <person name="Goepfert S."/>
            <person name="Peitsch M.C."/>
            <person name="Ivanov N.V."/>
        </authorList>
    </citation>
    <scope>NUCLEOTIDE SEQUENCE [LARGE SCALE GENOMIC DNA]</scope>
</reference>
<gene>
    <name evidence="2" type="primary">LOC107768808</name>
</gene>
<proteinExistence type="predicted"/>
<dbReference type="RefSeq" id="XP_075101757.1">
    <property type="nucleotide sequence ID" value="XM_075245656.1"/>
</dbReference>
<evidence type="ECO:0000313" key="2">
    <source>
        <dbReference type="RefSeq" id="XP_075101757.1"/>
    </source>
</evidence>
<sequence>MMSIKLVTGGLTVNVISAYTPQTGLDEEVKRHFWEDLDEVVFGDRNIGGTSLLDFATAFELVIANSSFQNKEEHLVNFQSSVAKTQIDYLLLTKSDDGLCINCKVIPSENLMT</sequence>
<evidence type="ECO:0000313" key="1">
    <source>
        <dbReference type="Proteomes" id="UP000790787"/>
    </source>
</evidence>
<keyword evidence="1" id="KW-1185">Reference proteome</keyword>
<reference evidence="2" key="2">
    <citation type="submission" date="2025-08" db="UniProtKB">
        <authorList>
            <consortium name="RefSeq"/>
        </authorList>
    </citation>
    <scope>IDENTIFICATION</scope>
    <source>
        <tissue evidence="2">Leaf</tissue>
    </source>
</reference>